<dbReference type="Pfam" id="PF01152">
    <property type="entry name" value="Bac_globin"/>
    <property type="match status" value="1"/>
</dbReference>
<evidence type="ECO:0000256" key="5">
    <source>
        <dbReference type="SAM" id="SignalP"/>
    </source>
</evidence>
<organism evidence="6 7">
    <name type="scientific">Pseudoduganella rivuli</name>
    <dbReference type="NCBI Taxonomy" id="2666085"/>
    <lineage>
        <taxon>Bacteria</taxon>
        <taxon>Pseudomonadati</taxon>
        <taxon>Pseudomonadota</taxon>
        <taxon>Betaproteobacteria</taxon>
        <taxon>Burkholderiales</taxon>
        <taxon>Oxalobacteraceae</taxon>
        <taxon>Telluria group</taxon>
        <taxon>Pseudoduganella</taxon>
    </lineage>
</organism>
<gene>
    <name evidence="6" type="ORF">GJ700_04175</name>
</gene>
<dbReference type="Gene3D" id="1.10.490.10">
    <property type="entry name" value="Globins"/>
    <property type="match status" value="1"/>
</dbReference>
<keyword evidence="1" id="KW-0813">Transport</keyword>
<dbReference type="InterPro" id="IPR009050">
    <property type="entry name" value="Globin-like_sf"/>
</dbReference>
<sequence length="436" mass="47308">MRKAPLFAATGLLLASSLALAQTPYTEDSTYRGLGGKEGIRKITDTFLELVLADPRIKDNFADFDIPQINQRLQEQFCEYAGGPCKYSGKYRDKTMDGTGTVRDMKSVHIDLKITDAMFNALAEDLQLAMERHGVSTYVSNKLVAKLAPMHRDIVTASAPPAPARPDRGRFLATGGVSTVEGAGGGGITPWALITGYGTRDSWGGNVHYTRVQTQDYSLGTYGVAVGVADRLELSVARQDFQGDLAPLNLLRIKQDILGLKVKLAGDAVYDQDRPMPQVALGIMYKKNKGIGGLGALGVTNVKQLGAKDDRGYDYYLSATKVCLEHSLLVNGTLRATKANQMGILGFGGDKGDHVKLQPEVSVAWLAHRTLAIGAEYRRKPHNLGVDPEKAYYDVFAAWFPTKNVSVTAAYANLGTITIFNPKTQKGWYLSLQAGI</sequence>
<feature type="signal peptide" evidence="5">
    <location>
        <begin position="1"/>
        <end position="21"/>
    </location>
</feature>
<keyword evidence="4" id="KW-0408">Iron</keyword>
<reference evidence="6 7" key="1">
    <citation type="submission" date="2019-11" db="EMBL/GenBank/DDBJ databases">
        <title>Novel species isolated from a subtropical stream in China.</title>
        <authorList>
            <person name="Lu H."/>
        </authorList>
    </citation>
    <scope>NUCLEOTIDE SEQUENCE [LARGE SCALE GENOMIC DNA]</scope>
    <source>
        <strain evidence="6 7">FT92W</strain>
    </source>
</reference>
<dbReference type="GO" id="GO:0019825">
    <property type="term" value="F:oxygen binding"/>
    <property type="evidence" value="ECO:0007669"/>
    <property type="project" value="InterPro"/>
</dbReference>
<keyword evidence="5" id="KW-0732">Signal</keyword>
<keyword evidence="3" id="KW-0479">Metal-binding</keyword>
<dbReference type="InterPro" id="IPR001486">
    <property type="entry name" value="Hemoglobin_trunc"/>
</dbReference>
<dbReference type="GO" id="GO:0046872">
    <property type="term" value="F:metal ion binding"/>
    <property type="evidence" value="ECO:0007669"/>
    <property type="project" value="UniProtKB-KW"/>
</dbReference>
<dbReference type="EMBL" id="WKJJ01000002">
    <property type="protein sequence ID" value="MRV70915.1"/>
    <property type="molecule type" value="Genomic_DNA"/>
</dbReference>
<proteinExistence type="predicted"/>
<protein>
    <submittedName>
        <fullName evidence="6">DUF3034 family protein</fullName>
    </submittedName>
</protein>
<dbReference type="Proteomes" id="UP000446768">
    <property type="component" value="Unassembled WGS sequence"/>
</dbReference>
<evidence type="ECO:0000256" key="4">
    <source>
        <dbReference type="ARBA" id="ARBA00023004"/>
    </source>
</evidence>
<keyword evidence="2" id="KW-0349">Heme</keyword>
<dbReference type="InterPro" id="IPR021393">
    <property type="entry name" value="DUF3034"/>
</dbReference>
<dbReference type="CDD" id="cd00454">
    <property type="entry name" value="TrHb1_N"/>
    <property type="match status" value="1"/>
</dbReference>
<evidence type="ECO:0000313" key="7">
    <source>
        <dbReference type="Proteomes" id="UP000446768"/>
    </source>
</evidence>
<accession>A0A7X2IJE3</accession>
<name>A0A7X2IJE3_9BURK</name>
<evidence type="ECO:0000256" key="3">
    <source>
        <dbReference type="ARBA" id="ARBA00022723"/>
    </source>
</evidence>
<dbReference type="InterPro" id="IPR012292">
    <property type="entry name" value="Globin/Proto"/>
</dbReference>
<comment type="caution">
    <text evidence="6">The sequence shown here is derived from an EMBL/GenBank/DDBJ whole genome shotgun (WGS) entry which is preliminary data.</text>
</comment>
<dbReference type="AlphaFoldDB" id="A0A7X2IJE3"/>
<dbReference type="Pfam" id="PF11231">
    <property type="entry name" value="DUF3034"/>
    <property type="match status" value="1"/>
</dbReference>
<dbReference type="SUPFAM" id="SSF46458">
    <property type="entry name" value="Globin-like"/>
    <property type="match status" value="1"/>
</dbReference>
<keyword evidence="7" id="KW-1185">Reference proteome</keyword>
<evidence type="ECO:0000313" key="6">
    <source>
        <dbReference type="EMBL" id="MRV70915.1"/>
    </source>
</evidence>
<evidence type="ECO:0000256" key="2">
    <source>
        <dbReference type="ARBA" id="ARBA00022617"/>
    </source>
</evidence>
<evidence type="ECO:0000256" key="1">
    <source>
        <dbReference type="ARBA" id="ARBA00022448"/>
    </source>
</evidence>
<dbReference type="GO" id="GO:0020037">
    <property type="term" value="F:heme binding"/>
    <property type="evidence" value="ECO:0007669"/>
    <property type="project" value="InterPro"/>
</dbReference>
<feature type="chain" id="PRO_5031012878" evidence="5">
    <location>
        <begin position="22"/>
        <end position="436"/>
    </location>
</feature>